<evidence type="ECO:0000313" key="2">
    <source>
        <dbReference type="EMBL" id="WQH06267.1"/>
    </source>
</evidence>
<dbReference type="RefSeq" id="WP_019922235.1">
    <property type="nucleotide sequence ID" value="NZ_CP140152.1"/>
</dbReference>
<sequence length="361" mass="39193">MTPIRFTPDVEVITADEQQLIASIVEQMAASSRCAFERHRHAIRDAHAKSNGLLKGELVVHDNLPPALRQGVFAAPRTYAIVARLSSAPSDIHSDEIPAARGFAFKIIGVDGARLAPDIEGHNQDFLMVNFPALAFGTLPKYQRMLGLLEANAHAPDTFQRLVAGTAHGAKQVVESLGGTAGATLDGLARDNHHPLGETYHTQAALRYGDHLAKLSLSPASDNVRALHGKNIDDIGYAGMREAISEHFASQGAEYTLAVQLCTDLERMPVEDAAIAWPEELSPHVPVATLRFAPQSTAHPARQVYGDDSLSFNPWNGVAAHQPLGAIMRVRRNAYERSTAYRHAMNARPRIEPLQASDIPD</sequence>
<reference evidence="2 3" key="1">
    <citation type="submission" date="2023-11" db="EMBL/GenBank/DDBJ databases">
        <title>MicrobeMod: A computational toolkit for identifying prokaryotic methylation and restriction-modification with nanopore sequencing.</title>
        <authorList>
            <person name="Crits-Christoph A."/>
            <person name="Kang S.C."/>
            <person name="Lee H."/>
            <person name="Ostrov N."/>
        </authorList>
    </citation>
    <scope>NUCLEOTIDE SEQUENCE [LARGE SCALE GENOMIC DNA]</scope>
    <source>
        <strain evidence="2 3">ATCC 25935</strain>
    </source>
</reference>
<dbReference type="PANTHER" id="PTHR36195">
    <property type="entry name" value="DOMAIN PROTEIN, PUTATIVE (AFU_ORTHOLOGUE AFUA_5G01990)-RELATED-RELATED"/>
    <property type="match status" value="1"/>
</dbReference>
<dbReference type="CDD" id="cd08152">
    <property type="entry name" value="y4iL_like"/>
    <property type="match status" value="1"/>
</dbReference>
<evidence type="ECO:0000313" key="3">
    <source>
        <dbReference type="Proteomes" id="UP001326110"/>
    </source>
</evidence>
<dbReference type="InterPro" id="IPR020835">
    <property type="entry name" value="Catalase_sf"/>
</dbReference>
<accession>A0ABZ0Y2L1</accession>
<keyword evidence="3" id="KW-1185">Reference proteome</keyword>
<dbReference type="Proteomes" id="UP001326110">
    <property type="component" value="Chromosome"/>
</dbReference>
<dbReference type="PANTHER" id="PTHR36195:SF4">
    <property type="entry name" value="DOMAIN PROTEIN, PUTATIVE (AFU_ORTHOLOGUE AFUA_5G01990)-RELATED"/>
    <property type="match status" value="1"/>
</dbReference>
<dbReference type="Gene3D" id="2.40.180.10">
    <property type="entry name" value="Catalase core domain"/>
    <property type="match status" value="1"/>
</dbReference>
<proteinExistence type="predicted"/>
<evidence type="ECO:0000256" key="1">
    <source>
        <dbReference type="ARBA" id="ARBA00002974"/>
    </source>
</evidence>
<dbReference type="EMBL" id="CP140152">
    <property type="protein sequence ID" value="WQH06267.1"/>
    <property type="molecule type" value="Genomic_DNA"/>
</dbReference>
<protein>
    <submittedName>
        <fullName evidence="2">Catalase family protein</fullName>
    </submittedName>
</protein>
<dbReference type="SUPFAM" id="SSF56634">
    <property type="entry name" value="Heme-dependent catalase-like"/>
    <property type="match status" value="1"/>
</dbReference>
<gene>
    <name evidence="2" type="ORF">SR858_08065</name>
</gene>
<comment type="function">
    <text evidence="1">Decomposes hydrogen peroxide into water and oxygen; serves to protect cells from the toxic effects of hydrogen peroxide.</text>
</comment>
<name>A0ABZ0Y2L1_9BURK</name>
<organism evidence="2 3">
    <name type="scientific">Duganella zoogloeoides</name>
    <dbReference type="NCBI Taxonomy" id="75659"/>
    <lineage>
        <taxon>Bacteria</taxon>
        <taxon>Pseudomonadati</taxon>
        <taxon>Pseudomonadota</taxon>
        <taxon>Betaproteobacteria</taxon>
        <taxon>Burkholderiales</taxon>
        <taxon>Oxalobacteraceae</taxon>
        <taxon>Telluria group</taxon>
        <taxon>Duganella</taxon>
    </lineage>
</organism>